<dbReference type="AlphaFoldDB" id="A0AAJ2UCB3"/>
<evidence type="ECO:0000313" key="10">
    <source>
        <dbReference type="EMBL" id="MDF9627634.1"/>
    </source>
</evidence>
<evidence type="ECO:0000256" key="8">
    <source>
        <dbReference type="ARBA" id="ARBA00023118"/>
    </source>
</evidence>
<dbReference type="SUPFAM" id="SSF143430">
    <property type="entry name" value="TTP0101/SSO1404-like"/>
    <property type="match status" value="1"/>
</dbReference>
<evidence type="ECO:0000313" key="15">
    <source>
        <dbReference type="Proteomes" id="UP001275471"/>
    </source>
</evidence>
<dbReference type="InterPro" id="IPR021127">
    <property type="entry name" value="CRISPR_associated_Cas2"/>
</dbReference>
<comment type="caution">
    <text evidence="12">The sequence shown here is derived from an EMBL/GenBank/DDBJ whole genome shotgun (WGS) entry which is preliminary data.</text>
</comment>
<dbReference type="InterPro" id="IPR019199">
    <property type="entry name" value="Virulence_VapD/CRISPR_Cas2"/>
</dbReference>
<feature type="binding site" evidence="9">
    <location>
        <position position="20"/>
    </location>
    <ligand>
        <name>Mg(2+)</name>
        <dbReference type="ChEBI" id="CHEBI:18420"/>
        <note>catalytic</note>
    </ligand>
</feature>
<dbReference type="EMBL" id="JAWPFH010000005">
    <property type="protein sequence ID" value="MDW2906354.1"/>
    <property type="molecule type" value="Genomic_DNA"/>
</dbReference>
<comment type="subunit">
    <text evidence="9">Homodimer, forms a heterotetramer with a Cas1 homodimer.</text>
</comment>
<dbReference type="Proteomes" id="UP001282363">
    <property type="component" value="Unassembled WGS sequence"/>
</dbReference>
<evidence type="ECO:0000313" key="13">
    <source>
        <dbReference type="EMBL" id="MDW2906354.1"/>
    </source>
</evidence>
<keyword evidence="7 9" id="KW-0460">Magnesium</keyword>
<name>A0AAJ2UCB3_9BACT</name>
<evidence type="ECO:0000313" key="16">
    <source>
        <dbReference type="Proteomes" id="UP001281777"/>
    </source>
</evidence>
<dbReference type="NCBIfam" id="TIGR01573">
    <property type="entry name" value="cas2"/>
    <property type="match status" value="1"/>
</dbReference>
<dbReference type="EC" id="3.1.-.-" evidence="9"/>
<evidence type="ECO:0000256" key="2">
    <source>
        <dbReference type="ARBA" id="ARBA00009959"/>
    </source>
</evidence>
<dbReference type="RefSeq" id="WP_044284037.1">
    <property type="nucleotide sequence ID" value="NZ_CP079199.1"/>
</dbReference>
<keyword evidence="4 9" id="KW-0479">Metal-binding</keyword>
<dbReference type="Proteomes" id="UP001281777">
    <property type="component" value="Unassembled WGS sequence"/>
</dbReference>
<keyword evidence="15" id="KW-1185">Reference proteome</keyword>
<dbReference type="Pfam" id="PF09827">
    <property type="entry name" value="CRISPR_Cas2"/>
    <property type="match status" value="1"/>
</dbReference>
<evidence type="ECO:0000256" key="5">
    <source>
        <dbReference type="ARBA" id="ARBA00022759"/>
    </source>
</evidence>
<dbReference type="GO" id="GO:0046872">
    <property type="term" value="F:metal ion binding"/>
    <property type="evidence" value="ECO:0007669"/>
    <property type="project" value="UniProtKB-UniRule"/>
</dbReference>
<evidence type="ECO:0000313" key="12">
    <source>
        <dbReference type="EMBL" id="MDW2892538.1"/>
    </source>
</evidence>
<gene>
    <name evidence="9 12" type="primary">cas2</name>
    <name evidence="10" type="ORF">P5716_01410</name>
    <name evidence="13" type="ORF">R7U65_01860</name>
    <name evidence="11" type="ORF">R7V46_00795</name>
    <name evidence="14" type="ORF">R7V75_00345</name>
    <name evidence="12" type="ORF">R7W54_00980</name>
</gene>
<dbReference type="Proteomes" id="UP001176114">
    <property type="component" value="Unassembled WGS sequence"/>
</dbReference>
<comment type="similarity">
    <text evidence="2 9">Belongs to the CRISPR-associated endoribonuclease Cas2 protein family.</text>
</comment>
<evidence type="ECO:0000256" key="3">
    <source>
        <dbReference type="ARBA" id="ARBA00022722"/>
    </source>
</evidence>
<dbReference type="GeneID" id="89471989"/>
<evidence type="ECO:0000313" key="14">
    <source>
        <dbReference type="EMBL" id="MDW2908175.1"/>
    </source>
</evidence>
<dbReference type="GO" id="GO:0016787">
    <property type="term" value="F:hydrolase activity"/>
    <property type="evidence" value="ECO:0007669"/>
    <property type="project" value="UniProtKB-KW"/>
</dbReference>
<dbReference type="Gene3D" id="3.30.70.240">
    <property type="match status" value="1"/>
</dbReference>
<evidence type="ECO:0000256" key="9">
    <source>
        <dbReference type="HAMAP-Rule" id="MF_01471"/>
    </source>
</evidence>
<dbReference type="HAMAP" id="MF_01471">
    <property type="entry name" value="Cas2"/>
    <property type="match status" value="1"/>
</dbReference>
<dbReference type="GO" id="GO:0043571">
    <property type="term" value="P:maintenance of CRISPR repeat elements"/>
    <property type="evidence" value="ECO:0007669"/>
    <property type="project" value="UniProtKB-UniRule"/>
</dbReference>
<comment type="cofactor">
    <cofactor evidence="1 9">
        <name>Mg(2+)</name>
        <dbReference type="ChEBI" id="CHEBI:18420"/>
    </cofactor>
</comment>
<sequence>MQANIIEVNTREMRILLMYDIYSENEQQNPEYNKFVKNLLKLGYIRIQYSIYAKIIPVHTIYQSERKKIINIIPKNSNVRILLLTEQQYQNMEILSGSKSKNEIINFEQEYIKL</sequence>
<keyword evidence="3 9" id="KW-0540">Nuclease</keyword>
<dbReference type="EMBL" id="JAWPFE010000004">
    <property type="protein sequence ID" value="MDW2892538.1"/>
    <property type="molecule type" value="Genomic_DNA"/>
</dbReference>
<accession>A0AAJ2UCB3</accession>
<keyword evidence="8 9" id="KW-0051">Antiviral defense</keyword>
<evidence type="ECO:0000256" key="7">
    <source>
        <dbReference type="ARBA" id="ARBA00022842"/>
    </source>
</evidence>
<proteinExistence type="inferred from homology"/>
<reference evidence="10" key="1">
    <citation type="submission" date="2023-03" db="EMBL/GenBank/DDBJ databases">
        <title>Comparative genome analysis of Brazilian Mesomycoplasma ovipneumoniae isolated from healthy and pneumonic sheep.</title>
        <authorList>
            <person name="Gaeta N."/>
            <person name="Timenetsky J."/>
            <person name="Ganda E."/>
            <person name="Gregory L."/>
        </authorList>
    </citation>
    <scope>NUCLEOTIDE SEQUENCE</scope>
    <source>
        <strain evidence="10">USP-SP475</strain>
    </source>
</reference>
<dbReference type="GO" id="GO:0004521">
    <property type="term" value="F:RNA endonuclease activity"/>
    <property type="evidence" value="ECO:0007669"/>
    <property type="project" value="InterPro"/>
</dbReference>
<dbReference type="EMBL" id="JAWPET010000003">
    <property type="protein sequence ID" value="MDW2852448.1"/>
    <property type="molecule type" value="Genomic_DNA"/>
</dbReference>
<organism evidence="12 16">
    <name type="scientific">Mesomycoplasma ovipneumoniae</name>
    <dbReference type="NCBI Taxonomy" id="29562"/>
    <lineage>
        <taxon>Bacteria</taxon>
        <taxon>Bacillati</taxon>
        <taxon>Mycoplasmatota</taxon>
        <taxon>Mycoplasmoidales</taxon>
        <taxon>Metamycoplasmataceae</taxon>
        <taxon>Mesomycoplasma</taxon>
    </lineage>
</organism>
<evidence type="ECO:0000256" key="4">
    <source>
        <dbReference type="ARBA" id="ARBA00022723"/>
    </source>
</evidence>
<protein>
    <recommendedName>
        <fullName evidence="9">CRISPR-associated endoribonuclease Cas2</fullName>
        <ecNumber evidence="9">3.1.-.-</ecNumber>
    </recommendedName>
</protein>
<dbReference type="EMBL" id="JARPQC010000002">
    <property type="protein sequence ID" value="MDF9627634.1"/>
    <property type="molecule type" value="Genomic_DNA"/>
</dbReference>
<comment type="function">
    <text evidence="9">CRISPR (clustered regularly interspaced short palindromic repeat), is an adaptive immune system that provides protection against mobile genetic elements (viruses, transposable elements and conjugative plasmids). CRISPR clusters contain sequences complementary to antecedent mobile elements and target invading nucleic acids. CRISPR clusters are transcribed and processed into CRISPR RNA (crRNA). Functions as a ssRNA-specific endoribonuclease. Involved in the integration of spacer DNA into the CRISPR cassette.</text>
</comment>
<evidence type="ECO:0000313" key="11">
    <source>
        <dbReference type="EMBL" id="MDW2852448.1"/>
    </source>
</evidence>
<keyword evidence="5 9" id="KW-0255">Endonuclease</keyword>
<dbReference type="Proteomes" id="UP001281096">
    <property type="component" value="Unassembled WGS sequence"/>
</dbReference>
<evidence type="ECO:0000256" key="6">
    <source>
        <dbReference type="ARBA" id="ARBA00022801"/>
    </source>
</evidence>
<evidence type="ECO:0000256" key="1">
    <source>
        <dbReference type="ARBA" id="ARBA00001946"/>
    </source>
</evidence>
<dbReference type="Proteomes" id="UP001275471">
    <property type="component" value="Unassembled WGS sequence"/>
</dbReference>
<dbReference type="EMBL" id="JAWPFF010000001">
    <property type="protein sequence ID" value="MDW2908175.1"/>
    <property type="molecule type" value="Genomic_DNA"/>
</dbReference>
<dbReference type="GO" id="GO:0051607">
    <property type="term" value="P:defense response to virus"/>
    <property type="evidence" value="ECO:0007669"/>
    <property type="project" value="UniProtKB-UniRule"/>
</dbReference>
<reference evidence="12 15" key="2">
    <citation type="submission" date="2023-10" db="EMBL/GenBank/DDBJ databases">
        <title>Genome sequences of Mycoplasma ovipneumoniae isolated from goats.</title>
        <authorList>
            <person name="Spergser J."/>
        </authorList>
    </citation>
    <scope>NUCLEOTIDE SEQUENCE</scope>
    <source>
        <strain evidence="14 15">1N</strain>
        <strain evidence="11">2167_2</strain>
        <strain evidence="12">5N</strain>
        <strain evidence="13">GL19</strain>
    </source>
</reference>
<keyword evidence="6 9" id="KW-0378">Hydrolase</keyword>